<organism evidence="6 7">
    <name type="scientific">Streptomyces capoamus</name>
    <dbReference type="NCBI Taxonomy" id="68183"/>
    <lineage>
        <taxon>Bacteria</taxon>
        <taxon>Bacillati</taxon>
        <taxon>Actinomycetota</taxon>
        <taxon>Actinomycetes</taxon>
        <taxon>Kitasatosporales</taxon>
        <taxon>Streptomycetaceae</taxon>
        <taxon>Streptomyces</taxon>
    </lineage>
</organism>
<reference evidence="7" key="1">
    <citation type="journal article" date="2019" name="Int. J. Syst. Evol. Microbiol.">
        <title>The Global Catalogue of Microorganisms (GCM) 10K type strain sequencing project: providing services to taxonomists for standard genome sequencing and annotation.</title>
        <authorList>
            <consortium name="The Broad Institute Genomics Platform"/>
            <consortium name="The Broad Institute Genome Sequencing Center for Infectious Disease"/>
            <person name="Wu L."/>
            <person name="Ma J."/>
        </authorList>
    </citation>
    <scope>NUCLEOTIDE SEQUENCE [LARGE SCALE GENOMIC DNA]</scope>
    <source>
        <strain evidence="7">JCM 4253</strain>
    </source>
</reference>
<keyword evidence="7" id="KW-1185">Reference proteome</keyword>
<proteinExistence type="predicted"/>
<evidence type="ECO:0000256" key="1">
    <source>
        <dbReference type="ARBA" id="ARBA00023015"/>
    </source>
</evidence>
<keyword evidence="2 4" id="KW-0238">DNA-binding</keyword>
<dbReference type="Gene3D" id="1.10.357.10">
    <property type="entry name" value="Tetracycline Repressor, domain 2"/>
    <property type="match status" value="1"/>
</dbReference>
<protein>
    <submittedName>
        <fullName evidence="6">TetR family transcriptional regulator</fullName>
    </submittedName>
</protein>
<evidence type="ECO:0000256" key="4">
    <source>
        <dbReference type="PROSITE-ProRule" id="PRU00335"/>
    </source>
</evidence>
<sequence>MAAILFAEKGYSQTSLQDILDQTGLKKGGLYYHFRTKQEIAVAVVTEGFAMDDTPTEAGPLQAVVDASIVLAWLTPQVPVVQAAARLATDQDHKDTFGYLWSQYIPRVTQLLEEAKRREELKPGVKPDETSWVWVAAYTGVDLMCRLDYAALPRKVAAMNLHFVAGIATERTLAELDMTVERGRELLRRSPWAAEYLDKVAPRTSAPSDWHKT</sequence>
<dbReference type="PROSITE" id="PS50977">
    <property type="entry name" value="HTH_TETR_2"/>
    <property type="match status" value="1"/>
</dbReference>
<feature type="DNA-binding region" description="H-T-H motif" evidence="4">
    <location>
        <begin position="15"/>
        <end position="34"/>
    </location>
</feature>
<evidence type="ECO:0000256" key="3">
    <source>
        <dbReference type="ARBA" id="ARBA00023163"/>
    </source>
</evidence>
<evidence type="ECO:0000259" key="5">
    <source>
        <dbReference type="PROSITE" id="PS50977"/>
    </source>
</evidence>
<dbReference type="SUPFAM" id="SSF48498">
    <property type="entry name" value="Tetracyclin repressor-like, C-terminal domain"/>
    <property type="match status" value="1"/>
</dbReference>
<dbReference type="Proteomes" id="UP000619355">
    <property type="component" value="Unassembled WGS sequence"/>
</dbReference>
<dbReference type="InterPro" id="IPR036271">
    <property type="entry name" value="Tet_transcr_reg_TetR-rel_C_sf"/>
</dbReference>
<dbReference type="PANTHER" id="PTHR47506:SF6">
    <property type="entry name" value="HTH-TYPE TRANSCRIPTIONAL REPRESSOR NEMR"/>
    <property type="match status" value="1"/>
</dbReference>
<dbReference type="Pfam" id="PF00440">
    <property type="entry name" value="TetR_N"/>
    <property type="match status" value="1"/>
</dbReference>
<feature type="domain" description="HTH tetR-type" evidence="5">
    <location>
        <begin position="1"/>
        <end position="52"/>
    </location>
</feature>
<dbReference type="InterPro" id="IPR001647">
    <property type="entry name" value="HTH_TetR"/>
</dbReference>
<keyword evidence="3" id="KW-0804">Transcription</keyword>
<name>A0A919F2Y8_9ACTN</name>
<gene>
    <name evidence="6" type="ORF">GCM10018980_71360</name>
</gene>
<accession>A0A919F2Y8</accession>
<keyword evidence="1" id="KW-0805">Transcription regulation</keyword>
<dbReference type="GO" id="GO:0003677">
    <property type="term" value="F:DNA binding"/>
    <property type="evidence" value="ECO:0007669"/>
    <property type="project" value="UniProtKB-UniRule"/>
</dbReference>
<dbReference type="InterPro" id="IPR009057">
    <property type="entry name" value="Homeodomain-like_sf"/>
</dbReference>
<comment type="caution">
    <text evidence="6">The sequence shown here is derived from an EMBL/GenBank/DDBJ whole genome shotgun (WGS) entry which is preliminary data.</text>
</comment>
<dbReference type="PANTHER" id="PTHR47506">
    <property type="entry name" value="TRANSCRIPTIONAL REGULATORY PROTEIN"/>
    <property type="match status" value="1"/>
</dbReference>
<evidence type="ECO:0000313" key="6">
    <source>
        <dbReference type="EMBL" id="GHG74458.1"/>
    </source>
</evidence>
<evidence type="ECO:0000313" key="7">
    <source>
        <dbReference type="Proteomes" id="UP000619355"/>
    </source>
</evidence>
<evidence type="ECO:0000256" key="2">
    <source>
        <dbReference type="ARBA" id="ARBA00023125"/>
    </source>
</evidence>
<dbReference type="EMBL" id="BNBF01000035">
    <property type="protein sequence ID" value="GHG74458.1"/>
    <property type="molecule type" value="Genomic_DNA"/>
</dbReference>
<dbReference type="AlphaFoldDB" id="A0A919F2Y8"/>
<dbReference type="SUPFAM" id="SSF46689">
    <property type="entry name" value="Homeodomain-like"/>
    <property type="match status" value="1"/>
</dbReference>